<reference evidence="5" key="1">
    <citation type="submission" date="2022-10" db="EMBL/GenBank/DDBJ databases">
        <title>The complete genomes of actinobacterial strains from the NBC collection.</title>
        <authorList>
            <person name="Joergensen T.S."/>
            <person name="Alvarez Arevalo M."/>
            <person name="Sterndorff E.B."/>
            <person name="Faurdal D."/>
            <person name="Vuksanovic O."/>
            <person name="Mourched A.-S."/>
            <person name="Charusanti P."/>
            <person name="Shaw S."/>
            <person name="Blin K."/>
            <person name="Weber T."/>
        </authorList>
    </citation>
    <scope>NUCLEOTIDE SEQUENCE</scope>
    <source>
        <strain evidence="5">NBC_00003</strain>
    </source>
</reference>
<evidence type="ECO:0000256" key="1">
    <source>
        <dbReference type="ARBA" id="ARBA00022801"/>
    </source>
</evidence>
<evidence type="ECO:0000256" key="3">
    <source>
        <dbReference type="ARBA" id="ARBA00023098"/>
    </source>
</evidence>
<feature type="signal peptide" evidence="4">
    <location>
        <begin position="1"/>
        <end position="30"/>
    </location>
</feature>
<protein>
    <submittedName>
        <fullName evidence="5">Hydrolase</fullName>
    </submittedName>
</protein>
<keyword evidence="1 5" id="KW-0378">Hydrolase</keyword>
<feature type="chain" id="PRO_5043412845" evidence="4">
    <location>
        <begin position="31"/>
        <end position="419"/>
    </location>
</feature>
<dbReference type="PANTHER" id="PTHR10272:SF0">
    <property type="entry name" value="PLATELET-ACTIVATING FACTOR ACETYLHYDROLASE"/>
    <property type="match status" value="1"/>
</dbReference>
<dbReference type="InterPro" id="IPR029058">
    <property type="entry name" value="AB_hydrolase_fold"/>
</dbReference>
<dbReference type="Gene3D" id="3.40.50.1820">
    <property type="entry name" value="alpha/beta hydrolase"/>
    <property type="match status" value="1"/>
</dbReference>
<accession>A0AAU2VE49</accession>
<organism evidence="5">
    <name type="scientific">Streptomyces sp. NBC_00003</name>
    <dbReference type="NCBI Taxonomy" id="2903608"/>
    <lineage>
        <taxon>Bacteria</taxon>
        <taxon>Bacillati</taxon>
        <taxon>Actinomycetota</taxon>
        <taxon>Actinomycetes</taxon>
        <taxon>Kitasatosporales</taxon>
        <taxon>Streptomycetaceae</taxon>
        <taxon>Streptomyces</taxon>
    </lineage>
</organism>
<dbReference type="PROSITE" id="PS51257">
    <property type="entry name" value="PROKAR_LIPOPROTEIN"/>
    <property type="match status" value="1"/>
</dbReference>
<proteinExistence type="predicted"/>
<keyword evidence="3" id="KW-0443">Lipid metabolism</keyword>
<dbReference type="PANTHER" id="PTHR10272">
    <property type="entry name" value="PLATELET-ACTIVATING FACTOR ACETYLHYDROLASE"/>
    <property type="match status" value="1"/>
</dbReference>
<dbReference type="InterPro" id="IPR006311">
    <property type="entry name" value="TAT_signal"/>
</dbReference>
<dbReference type="GO" id="GO:0003847">
    <property type="term" value="F:1-alkyl-2-acetylglycerophosphocholine esterase activity"/>
    <property type="evidence" value="ECO:0007669"/>
    <property type="project" value="TreeGrafter"/>
</dbReference>
<dbReference type="PROSITE" id="PS51318">
    <property type="entry name" value="TAT"/>
    <property type="match status" value="1"/>
</dbReference>
<dbReference type="EMBL" id="CP108318">
    <property type="protein sequence ID" value="WTW65752.1"/>
    <property type="molecule type" value="Genomic_DNA"/>
</dbReference>
<evidence type="ECO:0000313" key="5">
    <source>
        <dbReference type="EMBL" id="WTW65752.1"/>
    </source>
</evidence>
<dbReference type="Pfam" id="PF03403">
    <property type="entry name" value="PAF-AH_p_II"/>
    <property type="match status" value="1"/>
</dbReference>
<keyword evidence="4" id="KW-0732">Signal</keyword>
<evidence type="ECO:0000256" key="2">
    <source>
        <dbReference type="ARBA" id="ARBA00022963"/>
    </source>
</evidence>
<gene>
    <name evidence="5" type="ORF">OG549_36790</name>
</gene>
<dbReference type="GO" id="GO:0016042">
    <property type="term" value="P:lipid catabolic process"/>
    <property type="evidence" value="ECO:0007669"/>
    <property type="project" value="UniProtKB-KW"/>
</dbReference>
<dbReference type="AlphaFoldDB" id="A0AAU2VE49"/>
<name>A0AAU2VE49_9ACTN</name>
<sequence>MTTSSFRRVFLSTAALAVTACLTCTSAAVAAPAASPGPSSLARMSLPAPTGAYPVGTTSLHLTDRGRPDPWVGSQPYRELMVSVRYPAQNVAGHSRAPQMLPGEAAGFDALNNLTDIPKGRADWAATRSHAYTEAPVARHSPRGFPVVLYSPGVGDPRTLGTTLCDELASRGYVVVMIDHTYDASAVEFPGGRVEKTVLPEEFEKADKAGKAQVTELLKKTLAVRVADTRFVLDQLGQLPGRLRGALDLDAVGMFGQSAGGFTAAQTMHDDPRIKAAANLDGVMGYTQRDDDPANPSSVGTDGVDRPLLLMGKEGNNHHTVASWGAVWQHSKGWLRDLTLTGAEHASYTDMQSEIPQLARPLGLSAQTVAANIGTVEPKRSVAAQEACTAAFFDRWLRGQDRHLLDGPSARLPEVRFVK</sequence>
<dbReference type="SUPFAM" id="SSF53474">
    <property type="entry name" value="alpha/beta-Hydrolases"/>
    <property type="match status" value="1"/>
</dbReference>
<evidence type="ECO:0000256" key="4">
    <source>
        <dbReference type="SAM" id="SignalP"/>
    </source>
</evidence>
<keyword evidence="2" id="KW-0442">Lipid degradation</keyword>